<name>A0A845SV27_9FIRM</name>
<dbReference type="Proteomes" id="UP000462501">
    <property type="component" value="Unassembled WGS sequence"/>
</dbReference>
<protein>
    <submittedName>
        <fullName evidence="2">Uncharacterized protein</fullName>
    </submittedName>
</protein>
<evidence type="ECO:0000313" key="4">
    <source>
        <dbReference type="Proteomes" id="UP000462501"/>
    </source>
</evidence>
<evidence type="ECO:0000313" key="2">
    <source>
        <dbReference type="EMBL" id="NDO39685.1"/>
    </source>
</evidence>
<evidence type="ECO:0000313" key="3">
    <source>
        <dbReference type="Proteomes" id="UP000446348"/>
    </source>
</evidence>
<dbReference type="EMBL" id="QXWZ01000037">
    <property type="protein sequence ID" value="NBI80202.1"/>
    <property type="molecule type" value="Genomic_DNA"/>
</dbReference>
<dbReference type="EMBL" id="VIQT01000014">
    <property type="protein sequence ID" value="NDO39685.1"/>
    <property type="molecule type" value="Genomic_DNA"/>
</dbReference>
<comment type="caution">
    <text evidence="2">The sequence shown here is derived from an EMBL/GenBank/DDBJ whole genome shotgun (WGS) entry which is preliminary data.</text>
</comment>
<sequence length="60" mass="6678">MQRNRTDTKTGGAALHRRRRFLKAVFTTGGCRAGEEFCTRARQFFLQAGCSPPAKKFNGA</sequence>
<organism evidence="2 4">
    <name type="scientific">Anaerotruncus colihominis</name>
    <dbReference type="NCBI Taxonomy" id="169435"/>
    <lineage>
        <taxon>Bacteria</taxon>
        <taxon>Bacillati</taxon>
        <taxon>Bacillota</taxon>
        <taxon>Clostridia</taxon>
        <taxon>Eubacteriales</taxon>
        <taxon>Oscillospiraceae</taxon>
        <taxon>Anaerotruncus</taxon>
    </lineage>
</organism>
<dbReference type="AlphaFoldDB" id="A0A845SV27"/>
<dbReference type="Proteomes" id="UP000446348">
    <property type="component" value="Unassembled WGS sequence"/>
</dbReference>
<evidence type="ECO:0000313" key="1">
    <source>
        <dbReference type="EMBL" id="NBI80202.1"/>
    </source>
</evidence>
<gene>
    <name evidence="1" type="ORF">D3Z39_15300</name>
    <name evidence="2" type="ORF">FMM72_10600</name>
</gene>
<reference evidence="1 3" key="1">
    <citation type="submission" date="2018-08" db="EMBL/GenBank/DDBJ databases">
        <title>Murine metabolic-syndrome-specific gut microbial biobank.</title>
        <authorList>
            <person name="Liu C."/>
        </authorList>
    </citation>
    <scope>NUCLEOTIDE SEQUENCE [LARGE SCALE GENOMIC DNA]</scope>
    <source>
        <strain evidence="1 3">X69</strain>
    </source>
</reference>
<accession>A0A845SV27</accession>
<reference evidence="2 4" key="2">
    <citation type="submission" date="2019-06" db="EMBL/GenBank/DDBJ databases">
        <title>Draft genome sequences of 15 bacterial species constituting the stable defined intestinal microbiota of the GM15 gnotobiotic mouse model.</title>
        <authorList>
            <person name="Elie C."/>
            <person name="Mathieu A."/>
            <person name="Saliou A."/>
            <person name="Darnaud M."/>
            <person name="Leulier F."/>
            <person name="Tamellini A."/>
        </authorList>
    </citation>
    <scope>NUCLEOTIDE SEQUENCE [LARGE SCALE GENOMIC DNA]</scope>
    <source>
        <strain evidence="2 4">JM4-15</strain>
    </source>
</reference>
<proteinExistence type="predicted"/>